<dbReference type="SUPFAM" id="SSF55811">
    <property type="entry name" value="Nudix"/>
    <property type="match status" value="1"/>
</dbReference>
<proteinExistence type="inferred from homology"/>
<dbReference type="InterPro" id="IPR020084">
    <property type="entry name" value="NUDIX_hydrolase_CS"/>
</dbReference>
<sequence>MPSLLTAAFLNGTANPMPETNPWTTLSTRETYVNPWIRVREDQVLNPSGGPGIYGVVEYKNIAVGVVPIDDEGFTWLVGQWRYCHESYEWEIPEGGCPAGETPAECARRELLEETGLIAETIEPLLTGLQLSNSTTNEVCDLFVARGITQGEACPEETEKLHVKRLPLSEAIAMAKDGRIKDSPSVLALLALASK</sequence>
<evidence type="ECO:0000313" key="10">
    <source>
        <dbReference type="EMBL" id="GEP46152.1"/>
    </source>
</evidence>
<evidence type="ECO:0000256" key="2">
    <source>
        <dbReference type="ARBA" id="ARBA00001946"/>
    </source>
</evidence>
<dbReference type="Gene3D" id="3.90.79.10">
    <property type="entry name" value="Nucleoside Triphosphate Pyrophosphohydrolase"/>
    <property type="match status" value="1"/>
</dbReference>
<comment type="caution">
    <text evidence="10">The sequence shown here is derived from an EMBL/GenBank/DDBJ whole genome shotgun (WGS) entry which is preliminary data.</text>
</comment>
<accession>A0A512MHD6</accession>
<evidence type="ECO:0000256" key="6">
    <source>
        <dbReference type="ARBA" id="ARBA00032162"/>
    </source>
</evidence>
<evidence type="ECO:0000313" key="11">
    <source>
        <dbReference type="Proteomes" id="UP000321577"/>
    </source>
</evidence>
<evidence type="ECO:0000259" key="9">
    <source>
        <dbReference type="PROSITE" id="PS51462"/>
    </source>
</evidence>
<comment type="similarity">
    <text evidence="3">Belongs to the Nudix hydrolase family. NudK subfamily.</text>
</comment>
<feature type="domain" description="Nudix hydrolase" evidence="9">
    <location>
        <begin position="59"/>
        <end position="188"/>
    </location>
</feature>
<evidence type="ECO:0000256" key="7">
    <source>
        <dbReference type="ARBA" id="ARBA00032272"/>
    </source>
</evidence>
<dbReference type="GO" id="GO:0019693">
    <property type="term" value="P:ribose phosphate metabolic process"/>
    <property type="evidence" value="ECO:0007669"/>
    <property type="project" value="TreeGrafter"/>
</dbReference>
<evidence type="ECO:0000256" key="5">
    <source>
        <dbReference type="ARBA" id="ARBA00022801"/>
    </source>
</evidence>
<dbReference type="AlphaFoldDB" id="A0A512MHD6"/>
<dbReference type="PANTHER" id="PTHR11839">
    <property type="entry name" value="UDP/ADP-SUGAR PYROPHOSPHATASE"/>
    <property type="match status" value="1"/>
</dbReference>
<evidence type="ECO:0000256" key="1">
    <source>
        <dbReference type="ARBA" id="ARBA00000847"/>
    </source>
</evidence>
<comment type="catalytic activity">
    <reaction evidence="1">
        <text>GDP-alpha-D-mannose + H2O = alpha-D-mannose 1-phosphate + GMP + 2 H(+)</text>
        <dbReference type="Rhea" id="RHEA:27978"/>
        <dbReference type="ChEBI" id="CHEBI:15377"/>
        <dbReference type="ChEBI" id="CHEBI:15378"/>
        <dbReference type="ChEBI" id="CHEBI:57527"/>
        <dbReference type="ChEBI" id="CHEBI:58115"/>
        <dbReference type="ChEBI" id="CHEBI:58409"/>
    </reaction>
</comment>
<name>A0A512MHD6_9BACT</name>
<dbReference type="PROSITE" id="PS51462">
    <property type="entry name" value="NUDIX"/>
    <property type="match status" value="1"/>
</dbReference>
<dbReference type="Pfam" id="PF00293">
    <property type="entry name" value="NUDIX"/>
    <property type="match status" value="1"/>
</dbReference>
<dbReference type="GO" id="GO:0016462">
    <property type="term" value="F:pyrophosphatase activity"/>
    <property type="evidence" value="ECO:0007669"/>
    <property type="project" value="UniProtKB-ARBA"/>
</dbReference>
<reference evidence="10 11" key="1">
    <citation type="submission" date="2019-07" db="EMBL/GenBank/DDBJ databases">
        <title>Whole genome shotgun sequence of Brevifollis gellanilyticus NBRC 108608.</title>
        <authorList>
            <person name="Hosoyama A."/>
            <person name="Uohara A."/>
            <person name="Ohji S."/>
            <person name="Ichikawa N."/>
        </authorList>
    </citation>
    <scope>NUCLEOTIDE SEQUENCE [LARGE SCALE GENOMIC DNA]</scope>
    <source>
        <strain evidence="10 11">NBRC 108608</strain>
    </source>
</reference>
<protein>
    <recommendedName>
        <fullName evidence="4">GDP-mannose pyrophosphatase</fullName>
    </recommendedName>
    <alternativeName>
        <fullName evidence="6">GDP-mannose hydrolase</fullName>
    </alternativeName>
    <alternativeName>
        <fullName evidence="7">GDPMK</fullName>
    </alternativeName>
</protein>
<evidence type="ECO:0000256" key="3">
    <source>
        <dbReference type="ARBA" id="ARBA00007275"/>
    </source>
</evidence>
<gene>
    <name evidence="10" type="ORF">BGE01nite_54430</name>
</gene>
<keyword evidence="5 8" id="KW-0378">Hydrolase</keyword>
<dbReference type="InterPro" id="IPR015797">
    <property type="entry name" value="NUDIX_hydrolase-like_dom_sf"/>
</dbReference>
<keyword evidence="11" id="KW-1185">Reference proteome</keyword>
<dbReference type="PANTHER" id="PTHR11839:SF18">
    <property type="entry name" value="NUDIX HYDROLASE DOMAIN-CONTAINING PROTEIN"/>
    <property type="match status" value="1"/>
</dbReference>
<dbReference type="CDD" id="cd24161">
    <property type="entry name" value="NUDIX_ADPRase_Ndx2"/>
    <property type="match status" value="1"/>
</dbReference>
<evidence type="ECO:0000256" key="4">
    <source>
        <dbReference type="ARBA" id="ARBA00016377"/>
    </source>
</evidence>
<comment type="cofactor">
    <cofactor evidence="2">
        <name>Mg(2+)</name>
        <dbReference type="ChEBI" id="CHEBI:18420"/>
    </cofactor>
</comment>
<dbReference type="EMBL" id="BKAG01000073">
    <property type="protein sequence ID" value="GEP46152.1"/>
    <property type="molecule type" value="Genomic_DNA"/>
</dbReference>
<dbReference type="PROSITE" id="PS00893">
    <property type="entry name" value="NUDIX_BOX"/>
    <property type="match status" value="1"/>
</dbReference>
<dbReference type="PRINTS" id="PR00502">
    <property type="entry name" value="NUDIXFAMILY"/>
</dbReference>
<dbReference type="InterPro" id="IPR000086">
    <property type="entry name" value="NUDIX_hydrolase_dom"/>
</dbReference>
<dbReference type="GO" id="GO:0005829">
    <property type="term" value="C:cytosol"/>
    <property type="evidence" value="ECO:0007669"/>
    <property type="project" value="TreeGrafter"/>
</dbReference>
<dbReference type="Proteomes" id="UP000321577">
    <property type="component" value="Unassembled WGS sequence"/>
</dbReference>
<organism evidence="10 11">
    <name type="scientific">Brevifollis gellanilyticus</name>
    <dbReference type="NCBI Taxonomy" id="748831"/>
    <lineage>
        <taxon>Bacteria</taxon>
        <taxon>Pseudomonadati</taxon>
        <taxon>Verrucomicrobiota</taxon>
        <taxon>Verrucomicrobiia</taxon>
        <taxon>Verrucomicrobiales</taxon>
        <taxon>Verrucomicrobiaceae</taxon>
    </lineage>
</organism>
<dbReference type="GO" id="GO:0006753">
    <property type="term" value="P:nucleoside phosphate metabolic process"/>
    <property type="evidence" value="ECO:0007669"/>
    <property type="project" value="TreeGrafter"/>
</dbReference>
<evidence type="ECO:0000256" key="8">
    <source>
        <dbReference type="RuleBase" id="RU003476"/>
    </source>
</evidence>
<dbReference type="InterPro" id="IPR020476">
    <property type="entry name" value="Nudix_hydrolase"/>
</dbReference>